<feature type="non-terminal residue" evidence="1">
    <location>
        <position position="124"/>
    </location>
</feature>
<evidence type="ECO:0000313" key="1">
    <source>
        <dbReference type="EMBL" id="EXZ28412.1"/>
    </source>
</evidence>
<evidence type="ECO:0008006" key="3">
    <source>
        <dbReference type="Google" id="ProtNLM"/>
    </source>
</evidence>
<dbReference type="AlphaFoldDB" id="A0A015Y8W0"/>
<proteinExistence type="predicted"/>
<dbReference type="Proteomes" id="UP000022082">
    <property type="component" value="Unassembled WGS sequence"/>
</dbReference>
<organism evidence="1 2">
    <name type="scientific">Bacteroides fragilis str. S36L11</name>
    <dbReference type="NCBI Taxonomy" id="1339327"/>
    <lineage>
        <taxon>Bacteria</taxon>
        <taxon>Pseudomonadati</taxon>
        <taxon>Bacteroidota</taxon>
        <taxon>Bacteroidia</taxon>
        <taxon>Bacteroidales</taxon>
        <taxon>Bacteroidaceae</taxon>
        <taxon>Bacteroides</taxon>
    </lineage>
</organism>
<gene>
    <name evidence="1" type="ORF">M136_2383</name>
</gene>
<sequence>MYHIWFDESEKEGEFYSNFYGGILIKSEHVEHVLYMMHVFVSENEINEEIKWQKVNAFTFDKYQKVVDFIFDLLKSDLIKIRIFFRNNQYIATNLTKEHKRKEYSMLYYQFIKHAFGLRYSNRT</sequence>
<reference evidence="1 2" key="1">
    <citation type="submission" date="2014-02" db="EMBL/GenBank/DDBJ databases">
        <authorList>
            <person name="Sears C."/>
            <person name="Carroll K."/>
            <person name="Sack B.R."/>
            <person name="Qadri F."/>
            <person name="Myers L.L."/>
            <person name="Chung G.-T."/>
            <person name="Escheverria P."/>
            <person name="Fraser C.M."/>
            <person name="Sadzewicz L."/>
            <person name="Shefchek K.A."/>
            <person name="Tallon L."/>
            <person name="Das S.P."/>
            <person name="Daugherty S."/>
            <person name="Mongodin E.F."/>
        </authorList>
    </citation>
    <scope>NUCLEOTIDE SEQUENCE [LARGE SCALE GENOMIC DNA]</scope>
    <source>
        <strain evidence="1 2">S36L11</strain>
    </source>
</reference>
<protein>
    <recommendedName>
        <fullName evidence="3">DUF3800 domain-containing protein</fullName>
    </recommendedName>
</protein>
<accession>A0A015Y8W0</accession>
<dbReference type="EMBL" id="JGDJ01000214">
    <property type="protein sequence ID" value="EXZ28412.1"/>
    <property type="molecule type" value="Genomic_DNA"/>
</dbReference>
<evidence type="ECO:0000313" key="2">
    <source>
        <dbReference type="Proteomes" id="UP000022082"/>
    </source>
</evidence>
<comment type="caution">
    <text evidence="1">The sequence shown here is derived from an EMBL/GenBank/DDBJ whole genome shotgun (WGS) entry which is preliminary data.</text>
</comment>
<name>A0A015Y8W0_BACFG</name>